<gene>
    <name evidence="5" type="ordered locus">Tmz1t_2797</name>
</gene>
<feature type="domain" description="SF3 helicase" evidence="4">
    <location>
        <begin position="500"/>
        <end position="662"/>
    </location>
</feature>
<dbReference type="InterPro" id="IPR006500">
    <property type="entry name" value="Helicase_put_C_phage/plasmid"/>
</dbReference>
<dbReference type="InterPro" id="IPR027417">
    <property type="entry name" value="P-loop_NTPase"/>
</dbReference>
<dbReference type="NCBIfam" id="TIGR01613">
    <property type="entry name" value="primase_Cterm"/>
    <property type="match status" value="1"/>
</dbReference>
<reference evidence="6" key="1">
    <citation type="submission" date="2009-05" db="EMBL/GenBank/DDBJ databases">
        <title>Complete sequence of chromosome of Thauera sp. MZ1T.</title>
        <authorList>
            <consortium name="US DOE Joint Genome Institute"/>
            <person name="Lucas S."/>
            <person name="Copeland A."/>
            <person name="Lapidus A."/>
            <person name="Glavina del Rio T."/>
            <person name="Dalin E."/>
            <person name="Tice H."/>
            <person name="Bruce D."/>
            <person name="Goodwin L."/>
            <person name="Pitluck S."/>
            <person name="Sims D."/>
            <person name="Brettin T."/>
            <person name="Detter J.C."/>
            <person name="Han C."/>
            <person name="Larimer F."/>
            <person name="Land M."/>
            <person name="Hauser L."/>
            <person name="Kyrpides N."/>
            <person name="Mikhailova N."/>
            <person name="Sayler G.S."/>
        </authorList>
    </citation>
    <scope>NUCLEOTIDE SEQUENCE [LARGE SCALE GENOMIC DNA]</scope>
    <source>
        <strain evidence="6">MZ1T</strain>
    </source>
</reference>
<dbReference type="SMART" id="SM00885">
    <property type="entry name" value="D5_N"/>
    <property type="match status" value="1"/>
</dbReference>
<dbReference type="KEGG" id="tmz:Tmz1t_2797"/>
<dbReference type="InterPro" id="IPR014015">
    <property type="entry name" value="Helicase_SF3_DNA-vir"/>
</dbReference>
<keyword evidence="3" id="KW-0067">ATP-binding</keyword>
<organism evidence="5 6">
    <name type="scientific">Thauera aminoaromatica</name>
    <dbReference type="NCBI Taxonomy" id="164330"/>
    <lineage>
        <taxon>Bacteria</taxon>
        <taxon>Pseudomonadati</taxon>
        <taxon>Pseudomonadota</taxon>
        <taxon>Betaproteobacteria</taxon>
        <taxon>Rhodocyclales</taxon>
        <taxon>Zoogloeaceae</taxon>
        <taxon>Thauera</taxon>
    </lineage>
</organism>
<dbReference type="PROSITE" id="PS51206">
    <property type="entry name" value="SF3_HELICASE_1"/>
    <property type="match status" value="1"/>
</dbReference>
<sequence length="782" mass="87404">MPAIIPQTEERPAPRVAVAIYANEKQPSPKRHGLVGWERFEPRLLNHDIRAEKSGLAFGPYSLTHGGTRRNSDVEALSMLVTDSDDGVSFGELAARFAGLQAAIYTTHSHSPDKTKARVVAPLLRPVPVKDWRAFLEGAKAHFGTDIFDPATKDAARLYYFPSCPPEMAEHRRSMRLEGAFLDPQPFIERGREILAPSTPTGAPAHLASVAISNEWSTGRSALPEPETRENVERLRSAAAAIPSSKAKGCTRDIYLTVLWGFAATGWNCAEELAREWCMTSPEDFDEDDFGKDWRSYDAQRTERIGMGSVFKLAEQNGWVDPRHVVNSTKQPTPDIAQTLNDTSNAERFVRACGERLRYVVELRIWLVWHEGHWRYDRKGQIVELAKRVATRMFSDAGELATAADRNALFKWANASLQLPRLEAMVKLAQAPLAVSVSELDADPWLLGVKNGVVELRTGTFRQSRPEDLITKIANVEYVAGATCPTWEAMLDGCMGGNRQLADFIQRAAGYTLTGSTSEQVFFFAYGVGANGKSTVINALREIMGGHGLQSQPEVIMAQRNTNPSGPTPELARLAGVRMVAMVETEDGQRLHESRVKQMSGGDAMTARVLHGEPFDFVPKFKLWLAGNHRPVIRGDDHGIWRRIVLIPFLVTIPPEKRDRMLAEKLRDEYPGVLNWLIRGCLEWQRVGLDLPSDVVREVDQYKSDMDLIAQWLDEQCSVGPAMRCRARSAYQDYSTWAKDGGHQVITEVRFAQKLDERGFTKRKERQGMIYLGLTPRQGSLV</sequence>
<dbReference type="PANTHER" id="PTHR35372:SF2">
    <property type="entry name" value="SF3 HELICASE DOMAIN-CONTAINING PROTEIN"/>
    <property type="match status" value="1"/>
</dbReference>
<evidence type="ECO:0000313" key="6">
    <source>
        <dbReference type="Proteomes" id="UP000002186"/>
    </source>
</evidence>
<proteinExistence type="predicted"/>
<reference evidence="5 6" key="2">
    <citation type="journal article" date="2012" name="Stand. Genomic Sci.">
        <title>Complete genome sequence of Thauera aminoaromatica strain MZ1T.</title>
        <authorList>
            <person name="Jiang K."/>
            <person name="Sanseverino J."/>
            <person name="Chauhan A."/>
            <person name="Lucas S."/>
            <person name="Copeland A."/>
            <person name="Lapidus A."/>
            <person name="Del Rio T.G."/>
            <person name="Dalin E."/>
            <person name="Tice H."/>
            <person name="Bruce D."/>
            <person name="Goodwin L."/>
            <person name="Pitluck S."/>
            <person name="Sims D."/>
            <person name="Brettin T."/>
            <person name="Detter J.C."/>
            <person name="Han C."/>
            <person name="Chang Y.J."/>
            <person name="Larimer F."/>
            <person name="Land M."/>
            <person name="Hauser L."/>
            <person name="Kyrpides N.C."/>
            <person name="Mikhailova N."/>
            <person name="Moser S."/>
            <person name="Jegier P."/>
            <person name="Close D."/>
            <person name="Debruyn J.M."/>
            <person name="Wang Y."/>
            <person name="Layton A.C."/>
            <person name="Allen M.S."/>
            <person name="Sayler G.S."/>
        </authorList>
    </citation>
    <scope>NUCLEOTIDE SEQUENCE [LARGE SCALE GENOMIC DNA]</scope>
    <source>
        <strain evidence="5 6">MZ1T</strain>
    </source>
</reference>
<protein>
    <submittedName>
        <fullName evidence="5">Phage/plasmid primase, P4 family</fullName>
    </submittedName>
</protein>
<keyword evidence="6" id="KW-1185">Reference proteome</keyword>
<dbReference type="EMBL" id="CP001281">
    <property type="protein sequence ID" value="ACR01397.1"/>
    <property type="molecule type" value="Genomic_DNA"/>
</dbReference>
<dbReference type="InterPro" id="IPR014818">
    <property type="entry name" value="Phage/plasmid_primase_P4_C"/>
</dbReference>
<dbReference type="GO" id="GO:0016787">
    <property type="term" value="F:hydrolase activity"/>
    <property type="evidence" value="ECO:0007669"/>
    <property type="project" value="UniProtKB-KW"/>
</dbReference>
<dbReference type="PANTHER" id="PTHR35372">
    <property type="entry name" value="ATP BINDING PROTEIN-RELATED"/>
    <property type="match status" value="1"/>
</dbReference>
<evidence type="ECO:0000313" key="5">
    <source>
        <dbReference type="EMBL" id="ACR01397.1"/>
    </source>
</evidence>
<dbReference type="AlphaFoldDB" id="C4KAH1"/>
<dbReference type="GO" id="GO:0005524">
    <property type="term" value="F:ATP binding"/>
    <property type="evidence" value="ECO:0007669"/>
    <property type="project" value="UniProtKB-KW"/>
</dbReference>
<name>C4KAH1_THASP</name>
<dbReference type="SUPFAM" id="SSF52540">
    <property type="entry name" value="P-loop containing nucleoside triphosphate hydrolases"/>
    <property type="match status" value="1"/>
</dbReference>
<dbReference type="STRING" id="85643.Tmz1t_2797"/>
<accession>C4KAH1</accession>
<evidence type="ECO:0000256" key="3">
    <source>
        <dbReference type="ARBA" id="ARBA00022840"/>
    </source>
</evidence>
<evidence type="ECO:0000256" key="2">
    <source>
        <dbReference type="ARBA" id="ARBA00022801"/>
    </source>
</evidence>
<keyword evidence="1" id="KW-0547">Nucleotide-binding</keyword>
<dbReference type="eggNOG" id="COG3378">
    <property type="taxonomic scope" value="Bacteria"/>
</dbReference>
<dbReference type="HOGENOM" id="CLU_358213_0_0_4"/>
<keyword evidence="2" id="KW-0378">Hydrolase</keyword>
<evidence type="ECO:0000256" key="1">
    <source>
        <dbReference type="ARBA" id="ARBA00022741"/>
    </source>
</evidence>
<dbReference type="InterPro" id="IPR051620">
    <property type="entry name" value="ORF904-like_C"/>
</dbReference>
<dbReference type="Proteomes" id="UP000002186">
    <property type="component" value="Chromosome"/>
</dbReference>
<evidence type="ECO:0000259" key="4">
    <source>
        <dbReference type="PROSITE" id="PS51206"/>
    </source>
</evidence>
<dbReference type="Gene3D" id="3.40.50.300">
    <property type="entry name" value="P-loop containing nucleotide triphosphate hydrolases"/>
    <property type="match status" value="1"/>
</dbReference>
<dbReference type="Pfam" id="PF08706">
    <property type="entry name" value="D5_N"/>
    <property type="match status" value="1"/>
</dbReference>